<evidence type="ECO:0000313" key="4">
    <source>
        <dbReference type="Proteomes" id="UP000504603"/>
    </source>
</evidence>
<feature type="compositionally biased region" description="Low complexity" evidence="2">
    <location>
        <begin position="104"/>
        <end position="115"/>
    </location>
</feature>
<evidence type="ECO:0000313" key="6">
    <source>
        <dbReference type="RefSeq" id="XP_022146209.1"/>
    </source>
</evidence>
<sequence>MGSACCVAARDKTIVSGSGSETLCRNIRYSPSWSFRWDNRGRVAGEETSINWFSDGVSHNDRVELKCESAYASEDGSPLDHLRRCTWQKSPPQEGTTNSLRTPSSGQSNSRNVSSDVSLEQQVKEAAESPTASYKSPAKLSLSLPSASSLSTSPLSSQSYLPPTNSSLTRCSHRSPGHQLLRQVSDSRIRGLKSPSSYLASEDRPTLPSWSNESVRDSHGGSSDCWSVHAFSELMATSHRERWSFDSDSFGFNGEKIARSSSRISTSSVDLQTCGVCSKLLTEKSSWSSQRIIANNELSVAAVLTCGHVYHADCLENMTPEIYKYDPACPVCTFGEKHTQKLSEKALKAEMDWKSLYKRPKNCVSDSDFDCDYAANDPFKSSARLERGSKMSASSSMRSSSGKPFLKRHFSFGSKGSSRVMSDNHSSRRKGFFWAKSSKV</sequence>
<feature type="compositionally biased region" description="Low complexity" evidence="2">
    <location>
        <begin position="133"/>
        <end position="164"/>
    </location>
</feature>
<reference evidence="5 6" key="1">
    <citation type="submission" date="2025-04" db="UniProtKB">
        <authorList>
            <consortium name="RefSeq"/>
        </authorList>
    </citation>
    <scope>IDENTIFICATION</scope>
    <source>
        <strain evidence="5 6">OHB3-1</strain>
    </source>
</reference>
<accession>A0A6J1CXZ7</accession>
<dbReference type="InterPro" id="IPR013083">
    <property type="entry name" value="Znf_RING/FYVE/PHD"/>
</dbReference>
<dbReference type="PANTHER" id="PTHR31150">
    <property type="entry name" value="EXPRESSED PROTEIN"/>
    <property type="match status" value="1"/>
</dbReference>
<dbReference type="Proteomes" id="UP000504603">
    <property type="component" value="Unplaced"/>
</dbReference>
<protein>
    <submittedName>
        <fullName evidence="5 6">Uncharacterized protein LOC111015480 isoform X1</fullName>
    </submittedName>
</protein>
<dbReference type="PROSITE" id="PS50089">
    <property type="entry name" value="ZF_RING_2"/>
    <property type="match status" value="1"/>
</dbReference>
<dbReference type="RefSeq" id="XP_022146209.1">
    <property type="nucleotide sequence ID" value="XM_022290517.1"/>
</dbReference>
<feature type="compositionally biased region" description="Polar residues" evidence="2">
    <location>
        <begin position="87"/>
        <end position="103"/>
    </location>
</feature>
<keyword evidence="4" id="KW-1185">Reference proteome</keyword>
<proteinExistence type="predicted"/>
<dbReference type="SMART" id="SM00184">
    <property type="entry name" value="RING"/>
    <property type="match status" value="1"/>
</dbReference>
<feature type="region of interest" description="Disordered" evidence="2">
    <location>
        <begin position="74"/>
        <end position="215"/>
    </location>
</feature>
<keyword evidence="1" id="KW-0863">Zinc-finger</keyword>
<dbReference type="PANTHER" id="PTHR31150:SF26">
    <property type="entry name" value="RING-TYPE DOMAIN-CONTAINING PROTEIN"/>
    <property type="match status" value="1"/>
</dbReference>
<keyword evidence="1" id="KW-0479">Metal-binding</keyword>
<evidence type="ECO:0000256" key="1">
    <source>
        <dbReference type="PROSITE-ProRule" id="PRU00175"/>
    </source>
</evidence>
<evidence type="ECO:0000259" key="3">
    <source>
        <dbReference type="PROSITE" id="PS50089"/>
    </source>
</evidence>
<gene>
    <name evidence="5 6" type="primary">LOC111015480</name>
</gene>
<dbReference type="GO" id="GO:0008270">
    <property type="term" value="F:zinc ion binding"/>
    <property type="evidence" value="ECO:0007669"/>
    <property type="project" value="UniProtKB-KW"/>
</dbReference>
<feature type="domain" description="RING-type" evidence="3">
    <location>
        <begin position="274"/>
        <end position="333"/>
    </location>
</feature>
<keyword evidence="1" id="KW-0862">Zinc</keyword>
<dbReference type="KEGG" id="mcha:111015480"/>
<dbReference type="OrthoDB" id="1938835at2759"/>
<evidence type="ECO:0000256" key="2">
    <source>
        <dbReference type="SAM" id="MobiDB-lite"/>
    </source>
</evidence>
<name>A0A6J1CXZ7_MOMCH</name>
<dbReference type="Gene3D" id="3.30.40.10">
    <property type="entry name" value="Zinc/RING finger domain, C3HC4 (zinc finger)"/>
    <property type="match status" value="1"/>
</dbReference>
<evidence type="ECO:0000313" key="5">
    <source>
        <dbReference type="RefSeq" id="XP_022146208.1"/>
    </source>
</evidence>
<dbReference type="InterPro" id="IPR001841">
    <property type="entry name" value="Znf_RING"/>
</dbReference>
<dbReference type="RefSeq" id="XP_022146208.1">
    <property type="nucleotide sequence ID" value="XM_022290516.1"/>
</dbReference>
<dbReference type="AlphaFoldDB" id="A0A6J1CXZ7"/>
<dbReference type="SUPFAM" id="SSF57850">
    <property type="entry name" value="RING/U-box"/>
    <property type="match status" value="1"/>
</dbReference>
<organism evidence="4 5">
    <name type="scientific">Momordica charantia</name>
    <name type="common">Bitter gourd</name>
    <name type="synonym">Balsam pear</name>
    <dbReference type="NCBI Taxonomy" id="3673"/>
    <lineage>
        <taxon>Eukaryota</taxon>
        <taxon>Viridiplantae</taxon>
        <taxon>Streptophyta</taxon>
        <taxon>Embryophyta</taxon>
        <taxon>Tracheophyta</taxon>
        <taxon>Spermatophyta</taxon>
        <taxon>Magnoliopsida</taxon>
        <taxon>eudicotyledons</taxon>
        <taxon>Gunneridae</taxon>
        <taxon>Pentapetalae</taxon>
        <taxon>rosids</taxon>
        <taxon>fabids</taxon>
        <taxon>Cucurbitales</taxon>
        <taxon>Cucurbitaceae</taxon>
        <taxon>Momordiceae</taxon>
        <taxon>Momordica</taxon>
    </lineage>
</organism>
<dbReference type="GeneID" id="111015480"/>